<dbReference type="AlphaFoldDB" id="A0AAN6XTG6"/>
<organism evidence="2 3">
    <name type="scientific">Rhypophila decipiens</name>
    <dbReference type="NCBI Taxonomy" id="261697"/>
    <lineage>
        <taxon>Eukaryota</taxon>
        <taxon>Fungi</taxon>
        <taxon>Dikarya</taxon>
        <taxon>Ascomycota</taxon>
        <taxon>Pezizomycotina</taxon>
        <taxon>Sordariomycetes</taxon>
        <taxon>Sordariomycetidae</taxon>
        <taxon>Sordariales</taxon>
        <taxon>Naviculisporaceae</taxon>
        <taxon>Rhypophila</taxon>
    </lineage>
</organism>
<proteinExistence type="predicted"/>
<keyword evidence="3" id="KW-1185">Reference proteome</keyword>
<protein>
    <submittedName>
        <fullName evidence="2">Uncharacterized protein</fullName>
    </submittedName>
</protein>
<accession>A0AAN6XTG6</accession>
<comment type="caution">
    <text evidence="2">The sequence shown here is derived from an EMBL/GenBank/DDBJ whole genome shotgun (WGS) entry which is preliminary data.</text>
</comment>
<evidence type="ECO:0000313" key="2">
    <source>
        <dbReference type="EMBL" id="KAK4206291.1"/>
    </source>
</evidence>
<dbReference type="EMBL" id="MU858449">
    <property type="protein sequence ID" value="KAK4206291.1"/>
    <property type="molecule type" value="Genomic_DNA"/>
</dbReference>
<gene>
    <name evidence="2" type="ORF">QBC37DRAFT_301076</name>
</gene>
<reference evidence="2" key="2">
    <citation type="submission" date="2023-05" db="EMBL/GenBank/DDBJ databases">
        <authorList>
            <consortium name="Lawrence Berkeley National Laboratory"/>
            <person name="Steindorff A."/>
            <person name="Hensen N."/>
            <person name="Bonometti L."/>
            <person name="Westerberg I."/>
            <person name="Brannstrom I.O."/>
            <person name="Guillou S."/>
            <person name="Cros-Aarteil S."/>
            <person name="Calhoun S."/>
            <person name="Haridas S."/>
            <person name="Kuo A."/>
            <person name="Mondo S."/>
            <person name="Pangilinan J."/>
            <person name="Riley R."/>
            <person name="Labutti K."/>
            <person name="Andreopoulos B."/>
            <person name="Lipzen A."/>
            <person name="Chen C."/>
            <person name="Yanf M."/>
            <person name="Daum C."/>
            <person name="Ng V."/>
            <person name="Clum A."/>
            <person name="Ohm R."/>
            <person name="Martin F."/>
            <person name="Silar P."/>
            <person name="Natvig D."/>
            <person name="Lalanne C."/>
            <person name="Gautier V."/>
            <person name="Ament-Velasquez S.L."/>
            <person name="Kruys A."/>
            <person name="Hutchinson M.I."/>
            <person name="Powell A.J."/>
            <person name="Barry K."/>
            <person name="Miller A.N."/>
            <person name="Grigoriev I.V."/>
            <person name="Debuchy R."/>
            <person name="Gladieux P."/>
            <person name="Thoren M.H."/>
            <person name="Johannesson H."/>
        </authorList>
    </citation>
    <scope>NUCLEOTIDE SEQUENCE</scope>
    <source>
        <strain evidence="2">PSN293</strain>
    </source>
</reference>
<evidence type="ECO:0000313" key="3">
    <source>
        <dbReference type="Proteomes" id="UP001301769"/>
    </source>
</evidence>
<sequence>MLLLSEPPTAQCLPSFSPPIPDHSQSNMYTTYPPPSYMTDYYPSTTDASLPSHYPVSSIMGQSHQETSGQVRGVHSRPKPQCWEHGCNGRQFSTFGNLLRHQREKSGQATKATCPECGAEFTRTTARNGHLMDGKCKTKLAAGSAGNSVKADSPEKDKGSFGRRI</sequence>
<feature type="region of interest" description="Disordered" evidence="1">
    <location>
        <begin position="141"/>
        <end position="165"/>
    </location>
</feature>
<name>A0AAN6XTG6_9PEZI</name>
<feature type="compositionally biased region" description="Basic and acidic residues" evidence="1">
    <location>
        <begin position="152"/>
        <end position="165"/>
    </location>
</feature>
<dbReference type="Proteomes" id="UP001301769">
    <property type="component" value="Unassembled WGS sequence"/>
</dbReference>
<evidence type="ECO:0000256" key="1">
    <source>
        <dbReference type="SAM" id="MobiDB-lite"/>
    </source>
</evidence>
<dbReference type="Gene3D" id="3.30.160.60">
    <property type="entry name" value="Classic Zinc Finger"/>
    <property type="match status" value="1"/>
</dbReference>
<reference evidence="2" key="1">
    <citation type="journal article" date="2023" name="Mol. Phylogenet. Evol.">
        <title>Genome-scale phylogeny and comparative genomics of the fungal order Sordariales.</title>
        <authorList>
            <person name="Hensen N."/>
            <person name="Bonometti L."/>
            <person name="Westerberg I."/>
            <person name="Brannstrom I.O."/>
            <person name="Guillou S."/>
            <person name="Cros-Aarteil S."/>
            <person name="Calhoun S."/>
            <person name="Haridas S."/>
            <person name="Kuo A."/>
            <person name="Mondo S."/>
            <person name="Pangilinan J."/>
            <person name="Riley R."/>
            <person name="LaButti K."/>
            <person name="Andreopoulos B."/>
            <person name="Lipzen A."/>
            <person name="Chen C."/>
            <person name="Yan M."/>
            <person name="Daum C."/>
            <person name="Ng V."/>
            <person name="Clum A."/>
            <person name="Steindorff A."/>
            <person name="Ohm R.A."/>
            <person name="Martin F."/>
            <person name="Silar P."/>
            <person name="Natvig D.O."/>
            <person name="Lalanne C."/>
            <person name="Gautier V."/>
            <person name="Ament-Velasquez S.L."/>
            <person name="Kruys A."/>
            <person name="Hutchinson M.I."/>
            <person name="Powell A.J."/>
            <person name="Barry K."/>
            <person name="Miller A.N."/>
            <person name="Grigoriev I.V."/>
            <person name="Debuchy R."/>
            <person name="Gladieux P."/>
            <person name="Hiltunen Thoren M."/>
            <person name="Johannesson H."/>
        </authorList>
    </citation>
    <scope>NUCLEOTIDE SEQUENCE</scope>
    <source>
        <strain evidence="2">PSN293</strain>
    </source>
</reference>